<comment type="caution">
    <text evidence="1">The sequence shown here is derived from an EMBL/GenBank/DDBJ whole genome shotgun (WGS) entry which is preliminary data.</text>
</comment>
<gene>
    <name evidence="1" type="ORF">LCGC14_1198300</name>
</gene>
<sequence>MDLKPRINQTHNTMIQYSNEIKELLNKIE</sequence>
<evidence type="ECO:0000313" key="1">
    <source>
        <dbReference type="EMBL" id="KKM94443.1"/>
    </source>
</evidence>
<proteinExistence type="predicted"/>
<organism evidence="1">
    <name type="scientific">marine sediment metagenome</name>
    <dbReference type="NCBI Taxonomy" id="412755"/>
    <lineage>
        <taxon>unclassified sequences</taxon>
        <taxon>metagenomes</taxon>
        <taxon>ecological metagenomes</taxon>
    </lineage>
</organism>
<dbReference type="EMBL" id="LAZR01006139">
    <property type="protein sequence ID" value="KKM94443.1"/>
    <property type="molecule type" value="Genomic_DNA"/>
</dbReference>
<protein>
    <submittedName>
        <fullName evidence="1">Uncharacterized protein</fullName>
    </submittedName>
</protein>
<accession>A0A0F9LM59</accession>
<name>A0A0F9LM59_9ZZZZ</name>
<reference evidence="1" key="1">
    <citation type="journal article" date="2015" name="Nature">
        <title>Complex archaea that bridge the gap between prokaryotes and eukaryotes.</title>
        <authorList>
            <person name="Spang A."/>
            <person name="Saw J.H."/>
            <person name="Jorgensen S.L."/>
            <person name="Zaremba-Niedzwiedzka K."/>
            <person name="Martijn J."/>
            <person name="Lind A.E."/>
            <person name="van Eijk R."/>
            <person name="Schleper C."/>
            <person name="Guy L."/>
            <person name="Ettema T.J."/>
        </authorList>
    </citation>
    <scope>NUCLEOTIDE SEQUENCE</scope>
</reference>
<dbReference type="AlphaFoldDB" id="A0A0F9LM59"/>